<reference evidence="3 4" key="2">
    <citation type="journal article" date="2010" name="Stand. Genomic Sci.">
        <title>Complete genome sequence of Desulfohalobium retbaense type strain (HR(100)).</title>
        <authorList>
            <person name="Spring S."/>
            <person name="Nolan M."/>
            <person name="Lapidus A."/>
            <person name="Glavina Del Rio T."/>
            <person name="Copeland A."/>
            <person name="Tice H."/>
            <person name="Cheng J.F."/>
            <person name="Lucas S."/>
            <person name="Land M."/>
            <person name="Chen F."/>
            <person name="Bruce D."/>
            <person name="Goodwin L."/>
            <person name="Pitluck S."/>
            <person name="Ivanova N."/>
            <person name="Mavromatis K."/>
            <person name="Mikhailova N."/>
            <person name="Pati A."/>
            <person name="Chen A."/>
            <person name="Palaniappan K."/>
            <person name="Hauser L."/>
            <person name="Chang Y.J."/>
            <person name="Jeffries C.D."/>
            <person name="Munk C."/>
            <person name="Kiss H."/>
            <person name="Chain P."/>
            <person name="Han C."/>
            <person name="Brettin T."/>
            <person name="Detter J.C."/>
            <person name="Schuler E."/>
            <person name="Goker M."/>
            <person name="Rohde M."/>
            <person name="Bristow J."/>
            <person name="Eisen J.A."/>
            <person name="Markowitz V."/>
            <person name="Hugenholtz P."/>
            <person name="Kyrpides N.C."/>
            <person name="Klenk H.P."/>
        </authorList>
    </citation>
    <scope>NUCLEOTIDE SEQUENCE [LARGE SCALE GENOMIC DNA]</scope>
    <source>
        <strain evidence="4">ATCC 49802 / DSM 20745 / S 6022</strain>
    </source>
</reference>
<dbReference type="Gene3D" id="3.30.9.10">
    <property type="entry name" value="D-Amino Acid Oxidase, subunit A, domain 2"/>
    <property type="match status" value="1"/>
</dbReference>
<evidence type="ECO:0000313" key="3">
    <source>
        <dbReference type="EMBL" id="ACZ39594.1"/>
    </source>
</evidence>
<dbReference type="InParanoid" id="D1C6G9"/>
<dbReference type="Pfam" id="PF01266">
    <property type="entry name" value="DAO"/>
    <property type="match status" value="1"/>
</dbReference>
<dbReference type="RefSeq" id="WP_012872640.1">
    <property type="nucleotide sequence ID" value="NC_013523.1"/>
</dbReference>
<protein>
    <submittedName>
        <fullName evidence="3">FAD dependent oxidoreductase</fullName>
    </submittedName>
</protein>
<dbReference type="SUPFAM" id="SSF51905">
    <property type="entry name" value="FAD/NAD(P)-binding domain"/>
    <property type="match status" value="1"/>
</dbReference>
<evidence type="ECO:0000313" key="4">
    <source>
        <dbReference type="Proteomes" id="UP000002027"/>
    </source>
</evidence>
<dbReference type="OrthoDB" id="9801699at2"/>
<dbReference type="GO" id="GO:0016491">
    <property type="term" value="F:oxidoreductase activity"/>
    <property type="evidence" value="ECO:0007669"/>
    <property type="project" value="UniProtKB-KW"/>
</dbReference>
<dbReference type="Gene3D" id="3.50.50.60">
    <property type="entry name" value="FAD/NAD(P)-binding domain"/>
    <property type="match status" value="1"/>
</dbReference>
<organism evidence="3 4">
    <name type="scientific">Sphaerobacter thermophilus (strain ATCC 49802 / DSM 20745 / KCCM 41009 / NCIMB 13125 / S 6022)</name>
    <dbReference type="NCBI Taxonomy" id="479434"/>
    <lineage>
        <taxon>Bacteria</taxon>
        <taxon>Pseudomonadati</taxon>
        <taxon>Thermomicrobiota</taxon>
        <taxon>Thermomicrobia</taxon>
        <taxon>Sphaerobacterales</taxon>
        <taxon>Sphaerobacterineae</taxon>
        <taxon>Sphaerobacteraceae</taxon>
        <taxon>Sphaerobacter</taxon>
    </lineage>
</organism>
<sequence>MEGQGVMAVGSAYLRGARIVVIGAGAVGSVAAYRLAQAGAAVTVVEPRFPGAGTTGNSFAWLNSFNKTPRHYHRLNARSIRDHADLARELDGDWVHIDGGLHWCYADDAEQVQRLRTVTRRLHEWGYRIETVTPEQVMRELEPDLVIDPDRVEEVFYTPGEGWLNGVGLCHGALSAAVRRYGARLVQDTVVDLSGPAGAIDTVVLAGGERLGADAVINAAGPDAGRIAAMAGVDLPVSRQPGLLVTTEPAPVSLKRVIHAPEGNLRADGGWRMLIQRTNFDQLVESEQPLDVSHPVCQESVDHLATIVPGLRGIRAESARMGVRPMPKDGHPIVGFDPAVNGLYHLVMHSGVTLSATMGNLVVEDFLQTDPPELAPYRPARFTSGAPLSYAGSEE</sequence>
<dbReference type="STRING" id="479434.Sthe_2168"/>
<dbReference type="AlphaFoldDB" id="D1C6G9"/>
<dbReference type="PANTHER" id="PTHR13847:SF289">
    <property type="entry name" value="GLYCINE OXIDASE"/>
    <property type="match status" value="1"/>
</dbReference>
<dbReference type="KEGG" id="sti:Sthe_2168"/>
<dbReference type="EMBL" id="CP001823">
    <property type="protein sequence ID" value="ACZ39594.1"/>
    <property type="molecule type" value="Genomic_DNA"/>
</dbReference>
<dbReference type="Proteomes" id="UP000002027">
    <property type="component" value="Chromosome 1"/>
</dbReference>
<dbReference type="eggNOG" id="COG0665">
    <property type="taxonomic scope" value="Bacteria"/>
</dbReference>
<accession>D1C6G9</accession>
<feature type="domain" description="FAD dependent oxidoreductase" evidence="2">
    <location>
        <begin position="18"/>
        <end position="364"/>
    </location>
</feature>
<gene>
    <name evidence="3" type="ordered locus">Sthe_2168</name>
</gene>
<keyword evidence="4" id="KW-1185">Reference proteome</keyword>
<reference evidence="4" key="1">
    <citation type="submission" date="2009-11" db="EMBL/GenBank/DDBJ databases">
        <title>The complete chromosome 1 of Sphaerobacter thermophilus DSM 20745.</title>
        <authorList>
            <person name="Lucas S."/>
            <person name="Copeland A."/>
            <person name="Lapidus A."/>
            <person name="Glavina del Rio T."/>
            <person name="Dalin E."/>
            <person name="Tice H."/>
            <person name="Bruce D."/>
            <person name="Goodwin L."/>
            <person name="Pitluck S."/>
            <person name="Kyrpides N."/>
            <person name="Mavromatis K."/>
            <person name="Ivanova N."/>
            <person name="Mikhailova N."/>
            <person name="LaButti K.M."/>
            <person name="Clum A."/>
            <person name="Sun H.I."/>
            <person name="Brettin T."/>
            <person name="Detter J.C."/>
            <person name="Han C."/>
            <person name="Larimer F."/>
            <person name="Land M."/>
            <person name="Hauser L."/>
            <person name="Markowitz V."/>
            <person name="Cheng J.F."/>
            <person name="Hugenholtz P."/>
            <person name="Woyke T."/>
            <person name="Wu D."/>
            <person name="Steenblock K."/>
            <person name="Schneider S."/>
            <person name="Pukall R."/>
            <person name="Goeker M."/>
            <person name="Klenk H.P."/>
            <person name="Eisen J.A."/>
        </authorList>
    </citation>
    <scope>NUCLEOTIDE SEQUENCE [LARGE SCALE GENOMIC DNA]</scope>
    <source>
        <strain evidence="4">ATCC 49802 / DSM 20745 / S 6022</strain>
    </source>
</reference>
<dbReference type="HOGENOM" id="CLU_007884_4_0_0"/>
<evidence type="ECO:0000259" key="2">
    <source>
        <dbReference type="Pfam" id="PF01266"/>
    </source>
</evidence>
<name>D1C6G9_SPHTD</name>
<dbReference type="PANTHER" id="PTHR13847">
    <property type="entry name" value="SARCOSINE DEHYDROGENASE-RELATED"/>
    <property type="match status" value="1"/>
</dbReference>
<dbReference type="GO" id="GO:0005737">
    <property type="term" value="C:cytoplasm"/>
    <property type="evidence" value="ECO:0007669"/>
    <property type="project" value="TreeGrafter"/>
</dbReference>
<evidence type="ECO:0000256" key="1">
    <source>
        <dbReference type="ARBA" id="ARBA00023002"/>
    </source>
</evidence>
<keyword evidence="1" id="KW-0560">Oxidoreductase</keyword>
<dbReference type="InterPro" id="IPR006076">
    <property type="entry name" value="FAD-dep_OxRdtase"/>
</dbReference>
<proteinExistence type="predicted"/>
<dbReference type="InterPro" id="IPR036188">
    <property type="entry name" value="FAD/NAD-bd_sf"/>
</dbReference>